<dbReference type="Proteomes" id="UP000198850">
    <property type="component" value="Unassembled WGS sequence"/>
</dbReference>
<keyword evidence="1" id="KW-1133">Transmembrane helix</keyword>
<reference evidence="2 3" key="1">
    <citation type="submission" date="2016-10" db="EMBL/GenBank/DDBJ databases">
        <authorList>
            <person name="de Groot N.N."/>
        </authorList>
    </citation>
    <scope>NUCLEOTIDE SEQUENCE [LARGE SCALE GENOMIC DNA]</scope>
    <source>
        <strain evidence="2 3">DSM 19033</strain>
    </source>
</reference>
<evidence type="ECO:0000313" key="2">
    <source>
        <dbReference type="EMBL" id="SEA92037.1"/>
    </source>
</evidence>
<name>A0A1H4F531_9SPHI</name>
<proteinExistence type="predicted"/>
<keyword evidence="1" id="KW-0812">Transmembrane</keyword>
<keyword evidence="3" id="KW-1185">Reference proteome</keyword>
<dbReference type="AlphaFoldDB" id="A0A1H4F531"/>
<feature type="non-terminal residue" evidence="2">
    <location>
        <position position="53"/>
    </location>
</feature>
<evidence type="ECO:0000256" key="1">
    <source>
        <dbReference type="SAM" id="Phobius"/>
    </source>
</evidence>
<protein>
    <submittedName>
        <fullName evidence="2">Uncharacterized protein</fullName>
    </submittedName>
</protein>
<organism evidence="2 3">
    <name type="scientific">Pedobacter hartonius</name>
    <dbReference type="NCBI Taxonomy" id="425514"/>
    <lineage>
        <taxon>Bacteria</taxon>
        <taxon>Pseudomonadati</taxon>
        <taxon>Bacteroidota</taxon>
        <taxon>Sphingobacteriia</taxon>
        <taxon>Sphingobacteriales</taxon>
        <taxon>Sphingobacteriaceae</taxon>
        <taxon>Pedobacter</taxon>
    </lineage>
</organism>
<keyword evidence="1" id="KW-0472">Membrane</keyword>
<sequence length="53" mass="5535">MQAPNAIGLVPSGAIFINAFLLSNTVVIGPSITVILGQSKRKSLGQKIGRHYG</sequence>
<gene>
    <name evidence="2" type="ORF">SAMN05443550_1071</name>
</gene>
<accession>A0A1H4F531</accession>
<evidence type="ECO:0000313" key="3">
    <source>
        <dbReference type="Proteomes" id="UP000198850"/>
    </source>
</evidence>
<dbReference type="EMBL" id="FNRA01000007">
    <property type="protein sequence ID" value="SEA92037.1"/>
    <property type="molecule type" value="Genomic_DNA"/>
</dbReference>
<feature type="transmembrane region" description="Helical" evidence="1">
    <location>
        <begin position="15"/>
        <end position="37"/>
    </location>
</feature>